<dbReference type="InterPro" id="IPR011992">
    <property type="entry name" value="EF-hand-dom_pair"/>
</dbReference>
<name>A0A1B1A2U1_9RHOB</name>
<organism evidence="3 4">
    <name type="scientific">Tritonibacter mobilis F1926</name>
    <dbReference type="NCBI Taxonomy" id="1265309"/>
    <lineage>
        <taxon>Bacteria</taxon>
        <taxon>Pseudomonadati</taxon>
        <taxon>Pseudomonadota</taxon>
        <taxon>Alphaproteobacteria</taxon>
        <taxon>Rhodobacterales</taxon>
        <taxon>Paracoccaceae</taxon>
        <taxon>Tritonibacter</taxon>
    </lineage>
</organism>
<gene>
    <name evidence="3" type="ORF">K529_008480</name>
</gene>
<dbReference type="OrthoDB" id="5470953at2"/>
<dbReference type="KEGG" id="rmb:K529_008480"/>
<dbReference type="InterPro" id="IPR018247">
    <property type="entry name" value="EF_Hand_1_Ca_BS"/>
</dbReference>
<dbReference type="PROSITE" id="PS50222">
    <property type="entry name" value="EF_HAND_2"/>
    <property type="match status" value="1"/>
</dbReference>
<keyword evidence="1" id="KW-0732">Signal</keyword>
<feature type="chain" id="PRO_5008518328" evidence="1">
    <location>
        <begin position="22"/>
        <end position="82"/>
    </location>
</feature>
<reference evidence="3 4" key="1">
    <citation type="journal article" date="2016" name="ISME J.">
        <title>Global occurrence and heterogeneity of the Roseobacter-clade species Ruegeria mobilis.</title>
        <authorList>
            <person name="Sonnenschein E."/>
            <person name="Gram L."/>
        </authorList>
    </citation>
    <scope>NUCLEOTIDE SEQUENCE [LARGE SCALE GENOMIC DNA]</scope>
    <source>
        <strain evidence="3 4">F1926</strain>
    </source>
</reference>
<evidence type="ECO:0000313" key="3">
    <source>
        <dbReference type="EMBL" id="ANP40797.1"/>
    </source>
</evidence>
<feature type="signal peptide" evidence="1">
    <location>
        <begin position="1"/>
        <end position="21"/>
    </location>
</feature>
<dbReference type="Proteomes" id="UP000013243">
    <property type="component" value="Chromosome"/>
</dbReference>
<dbReference type="Pfam" id="PF13202">
    <property type="entry name" value="EF-hand_5"/>
    <property type="match status" value="1"/>
</dbReference>
<evidence type="ECO:0000313" key="4">
    <source>
        <dbReference type="Proteomes" id="UP000013243"/>
    </source>
</evidence>
<evidence type="ECO:0000259" key="2">
    <source>
        <dbReference type="PROSITE" id="PS50222"/>
    </source>
</evidence>
<dbReference type="Gene3D" id="1.10.238.10">
    <property type="entry name" value="EF-hand"/>
    <property type="match status" value="1"/>
</dbReference>
<dbReference type="GO" id="GO:0005509">
    <property type="term" value="F:calcium ion binding"/>
    <property type="evidence" value="ECO:0007669"/>
    <property type="project" value="InterPro"/>
</dbReference>
<dbReference type="RefSeq" id="WP_005620181.1">
    <property type="nucleotide sequence ID" value="NZ_CP015230.1"/>
</dbReference>
<accession>A0A1B1A2U1</accession>
<sequence>MKTFALTAAAIATLAAAPAMASNFAAEVDADGSGTLSLEELQVAYPALTAETFAQIDVDANGEADMEEVAAAQEAGLLVNNG</sequence>
<proteinExistence type="predicted"/>
<dbReference type="AlphaFoldDB" id="A0A1B1A2U1"/>
<protein>
    <submittedName>
        <fullName evidence="3">Calcium-binding protein</fullName>
    </submittedName>
</protein>
<feature type="domain" description="EF-hand" evidence="2">
    <location>
        <begin position="16"/>
        <end position="51"/>
    </location>
</feature>
<dbReference type="PROSITE" id="PS00018">
    <property type="entry name" value="EF_HAND_1"/>
    <property type="match status" value="1"/>
</dbReference>
<dbReference type="EMBL" id="CP015230">
    <property type="protein sequence ID" value="ANP40797.1"/>
    <property type="molecule type" value="Genomic_DNA"/>
</dbReference>
<dbReference type="GeneID" id="28249862"/>
<dbReference type="STRING" id="1265309.K529_008480"/>
<dbReference type="SUPFAM" id="SSF47473">
    <property type="entry name" value="EF-hand"/>
    <property type="match status" value="1"/>
</dbReference>
<evidence type="ECO:0000256" key="1">
    <source>
        <dbReference type="SAM" id="SignalP"/>
    </source>
</evidence>
<dbReference type="InterPro" id="IPR002048">
    <property type="entry name" value="EF_hand_dom"/>
</dbReference>